<reference evidence="2 3" key="1">
    <citation type="journal article" date="2016" name="Nat. Commun.">
        <title>Ectomycorrhizal ecology is imprinted in the genome of the dominant symbiotic fungus Cenococcum geophilum.</title>
        <authorList>
            <consortium name="DOE Joint Genome Institute"/>
            <person name="Peter M."/>
            <person name="Kohler A."/>
            <person name="Ohm R.A."/>
            <person name="Kuo A."/>
            <person name="Krutzmann J."/>
            <person name="Morin E."/>
            <person name="Arend M."/>
            <person name="Barry K.W."/>
            <person name="Binder M."/>
            <person name="Choi C."/>
            <person name="Clum A."/>
            <person name="Copeland A."/>
            <person name="Grisel N."/>
            <person name="Haridas S."/>
            <person name="Kipfer T."/>
            <person name="LaButti K."/>
            <person name="Lindquist E."/>
            <person name="Lipzen A."/>
            <person name="Maire R."/>
            <person name="Meier B."/>
            <person name="Mihaltcheva S."/>
            <person name="Molinier V."/>
            <person name="Murat C."/>
            <person name="Poggeler S."/>
            <person name="Quandt C.A."/>
            <person name="Sperisen C."/>
            <person name="Tritt A."/>
            <person name="Tisserant E."/>
            <person name="Crous P.W."/>
            <person name="Henrissat B."/>
            <person name="Nehls U."/>
            <person name="Egli S."/>
            <person name="Spatafora J.W."/>
            <person name="Grigoriev I.V."/>
            <person name="Martin F.M."/>
        </authorList>
    </citation>
    <scope>NUCLEOTIDE SEQUENCE [LARGE SCALE GENOMIC DNA]</scope>
    <source>
        <strain evidence="2 3">CBS 207.34</strain>
    </source>
</reference>
<feature type="chain" id="PRO_5033989028" description="Secreted protein" evidence="1">
    <location>
        <begin position="19"/>
        <end position="154"/>
    </location>
</feature>
<evidence type="ECO:0000313" key="3">
    <source>
        <dbReference type="Proteomes" id="UP000250140"/>
    </source>
</evidence>
<dbReference type="Proteomes" id="UP000250140">
    <property type="component" value="Unassembled WGS sequence"/>
</dbReference>
<protein>
    <recommendedName>
        <fullName evidence="4">Secreted protein</fullName>
    </recommendedName>
</protein>
<organism evidence="2 3">
    <name type="scientific">Glonium stellatum</name>
    <dbReference type="NCBI Taxonomy" id="574774"/>
    <lineage>
        <taxon>Eukaryota</taxon>
        <taxon>Fungi</taxon>
        <taxon>Dikarya</taxon>
        <taxon>Ascomycota</taxon>
        <taxon>Pezizomycotina</taxon>
        <taxon>Dothideomycetes</taxon>
        <taxon>Pleosporomycetidae</taxon>
        <taxon>Gloniales</taxon>
        <taxon>Gloniaceae</taxon>
        <taxon>Glonium</taxon>
    </lineage>
</organism>
<sequence>MTLMILMISMILMTSLIAIVGEDPGICPGFSKRRLLGFWVIKLRFKGFQPFRSDLSEQLTKTTKEISEQHCTAEMSSQLYESESFHCNRRALDICVFEDAHALSLLLTVPRRGLIHRFSVYYYRVRHYLHLEQEQSSAAALSGKALQTKDFWKN</sequence>
<evidence type="ECO:0000256" key="1">
    <source>
        <dbReference type="SAM" id="SignalP"/>
    </source>
</evidence>
<gene>
    <name evidence="2" type="ORF">AOQ84DRAFT_52257</name>
</gene>
<evidence type="ECO:0008006" key="4">
    <source>
        <dbReference type="Google" id="ProtNLM"/>
    </source>
</evidence>
<accession>A0A8E2JSS2</accession>
<name>A0A8E2JSS2_9PEZI</name>
<evidence type="ECO:0000313" key="2">
    <source>
        <dbReference type="EMBL" id="OCL07819.1"/>
    </source>
</evidence>
<keyword evidence="3" id="KW-1185">Reference proteome</keyword>
<dbReference type="EMBL" id="KV749778">
    <property type="protein sequence ID" value="OCL07819.1"/>
    <property type="molecule type" value="Genomic_DNA"/>
</dbReference>
<feature type="signal peptide" evidence="1">
    <location>
        <begin position="1"/>
        <end position="18"/>
    </location>
</feature>
<keyword evidence="1" id="KW-0732">Signal</keyword>
<proteinExistence type="predicted"/>
<dbReference type="AlphaFoldDB" id="A0A8E2JSS2"/>